<gene>
    <name evidence="8" type="ORF">HR057_15915</name>
</gene>
<keyword evidence="9" id="KW-1185">Reference proteome</keyword>
<feature type="transmembrane region" description="Helical" evidence="7">
    <location>
        <begin position="13"/>
        <end position="34"/>
    </location>
</feature>
<evidence type="ECO:0000256" key="3">
    <source>
        <dbReference type="ARBA" id="ARBA00022475"/>
    </source>
</evidence>
<feature type="transmembrane region" description="Helical" evidence="7">
    <location>
        <begin position="80"/>
        <end position="104"/>
    </location>
</feature>
<evidence type="ECO:0000313" key="8">
    <source>
        <dbReference type="EMBL" id="NSL53228.1"/>
    </source>
</evidence>
<keyword evidence="3" id="KW-1003">Cell membrane</keyword>
<dbReference type="GO" id="GO:0005886">
    <property type="term" value="C:plasma membrane"/>
    <property type="evidence" value="ECO:0007669"/>
    <property type="project" value="UniProtKB-SubCell"/>
</dbReference>
<dbReference type="Proteomes" id="UP000625804">
    <property type="component" value="Unassembled WGS sequence"/>
</dbReference>
<keyword evidence="5 7" id="KW-1133">Transmembrane helix</keyword>
<evidence type="ECO:0000256" key="7">
    <source>
        <dbReference type="SAM" id="Phobius"/>
    </source>
</evidence>
<dbReference type="EMBL" id="JABTTE010000032">
    <property type="protein sequence ID" value="NSL53228.1"/>
    <property type="molecule type" value="Genomic_DNA"/>
</dbReference>
<evidence type="ECO:0000256" key="1">
    <source>
        <dbReference type="ARBA" id="ARBA00004651"/>
    </source>
</evidence>
<dbReference type="RefSeq" id="WP_173732427.1">
    <property type="nucleotide sequence ID" value="NZ_JABTTE010000032.1"/>
</dbReference>
<keyword evidence="4 7" id="KW-0812">Transmembrane</keyword>
<evidence type="ECO:0000256" key="2">
    <source>
        <dbReference type="ARBA" id="ARBA00005779"/>
    </source>
</evidence>
<protein>
    <submittedName>
        <fullName evidence="8">DUF350 domain-containing protein</fullName>
    </submittedName>
</protein>
<dbReference type="InterPro" id="IPR007140">
    <property type="entry name" value="DUF350"/>
</dbReference>
<reference evidence="8" key="1">
    <citation type="submission" date="2020-06" db="EMBL/GenBank/DDBJ databases">
        <title>A novel thermopfilic bacterium from Erzurum, Turkey.</title>
        <authorList>
            <person name="Adiguzel A."/>
            <person name="Ay H."/>
            <person name="Baltaci M.O."/>
        </authorList>
    </citation>
    <scope>NUCLEOTIDE SEQUENCE</scope>
    <source>
        <strain evidence="8">P2</strain>
    </source>
</reference>
<comment type="caution">
    <text evidence="8">The sequence shown here is derived from an EMBL/GenBank/DDBJ whole genome shotgun (WGS) entry which is preliminary data.</text>
</comment>
<keyword evidence="6 7" id="KW-0472">Membrane</keyword>
<comment type="subcellular location">
    <subcellularLocation>
        <location evidence="1">Cell membrane</location>
        <topology evidence="1">Multi-pass membrane protein</topology>
    </subcellularLocation>
</comment>
<name>A0A8J8KDP6_9BACI</name>
<evidence type="ECO:0000256" key="6">
    <source>
        <dbReference type="ARBA" id="ARBA00023136"/>
    </source>
</evidence>
<evidence type="ECO:0000256" key="5">
    <source>
        <dbReference type="ARBA" id="ARBA00022989"/>
    </source>
</evidence>
<feature type="transmembrane region" description="Helical" evidence="7">
    <location>
        <begin position="116"/>
        <end position="133"/>
    </location>
</feature>
<dbReference type="AlphaFoldDB" id="A0A8J8KDP6"/>
<accession>A0A8J8KDP6</accession>
<dbReference type="PANTHER" id="PTHR40043">
    <property type="entry name" value="UPF0719 INNER MEMBRANE PROTEIN YJFL"/>
    <property type="match status" value="1"/>
</dbReference>
<sequence>MEGRIEVNLYINFAAYLGLALLLLAIGIILFIYSTPKLKEFNLIAEKNGTAALSLGGKIIGLALVLGAALEYSVSLIDMAIWGAIGIIAQIIVFLLAEIVTIRFSIHKAIEEDNRAVGIMLFSLSIAIGWIVAKSLSY</sequence>
<dbReference type="PANTHER" id="PTHR40043:SF1">
    <property type="entry name" value="UPF0719 INNER MEMBRANE PROTEIN YJFL"/>
    <property type="match status" value="1"/>
</dbReference>
<organism evidence="8 9">
    <name type="scientific">Calidifontibacillus erzurumensis</name>
    <dbReference type="NCBI Taxonomy" id="2741433"/>
    <lineage>
        <taxon>Bacteria</taxon>
        <taxon>Bacillati</taxon>
        <taxon>Bacillota</taxon>
        <taxon>Bacilli</taxon>
        <taxon>Bacillales</taxon>
        <taxon>Bacillaceae</taxon>
        <taxon>Calidifontibacillus/Schinkia group</taxon>
        <taxon>Calidifontibacillus</taxon>
    </lineage>
</organism>
<evidence type="ECO:0000313" key="9">
    <source>
        <dbReference type="Proteomes" id="UP000625804"/>
    </source>
</evidence>
<comment type="similarity">
    <text evidence="2">Belongs to the UPF0719 family.</text>
</comment>
<proteinExistence type="inferred from homology"/>
<evidence type="ECO:0000256" key="4">
    <source>
        <dbReference type="ARBA" id="ARBA00022692"/>
    </source>
</evidence>
<dbReference type="Pfam" id="PF03994">
    <property type="entry name" value="DUF350"/>
    <property type="match status" value="1"/>
</dbReference>
<feature type="transmembrane region" description="Helical" evidence="7">
    <location>
        <begin position="55"/>
        <end position="74"/>
    </location>
</feature>